<dbReference type="Proteomes" id="UP000293952">
    <property type="component" value="Unassembled WGS sequence"/>
</dbReference>
<sequence>MKKIKILLFMLTISLGTQLNAQSFTNGMDGFSKKKPAKVTLNDGTEVNGLISKLKRKKGNFVSITIENGGAKVAYAAKDIKQMYLAPSGLQKMGSGLEKATDVNRWNKSDLDPALIKDGYAFFETTKFKKKKKEFTGMLQLVNTTSAGDIRIYFDPLAKSGASASIGGINVAGGLDKSYYIKNGDEAAIYTDKSEYKKNGSTLYGDCQEAIDAFNNSKSTWKEFPIHVQTYFDNCQK</sequence>
<accession>A0A4Q4KJV4</accession>
<organism evidence="2 3">
    <name type="scientific">Brumimicrobium glaciale</name>
    <dbReference type="NCBI Taxonomy" id="200475"/>
    <lineage>
        <taxon>Bacteria</taxon>
        <taxon>Pseudomonadati</taxon>
        <taxon>Bacteroidota</taxon>
        <taxon>Flavobacteriia</taxon>
        <taxon>Flavobacteriales</taxon>
        <taxon>Crocinitomicaceae</taxon>
        <taxon>Brumimicrobium</taxon>
    </lineage>
</organism>
<feature type="chain" id="PRO_5020451458" evidence="1">
    <location>
        <begin position="22"/>
        <end position="237"/>
    </location>
</feature>
<name>A0A4Q4KJV4_9FLAO</name>
<keyword evidence="1" id="KW-0732">Signal</keyword>
<dbReference type="AlphaFoldDB" id="A0A4Q4KJV4"/>
<proteinExistence type="predicted"/>
<reference evidence="2 3" key="1">
    <citation type="submission" date="2019-02" db="EMBL/GenBank/DDBJ databases">
        <title>Genome sequence of the sea-ice species Brumimicrobium glaciale.</title>
        <authorList>
            <person name="Bowman J.P."/>
        </authorList>
    </citation>
    <scope>NUCLEOTIDE SEQUENCE [LARGE SCALE GENOMIC DNA]</scope>
    <source>
        <strain evidence="2 3">IC156</strain>
    </source>
</reference>
<evidence type="ECO:0000313" key="2">
    <source>
        <dbReference type="EMBL" id="RYM33571.1"/>
    </source>
</evidence>
<feature type="signal peptide" evidence="1">
    <location>
        <begin position="1"/>
        <end position="21"/>
    </location>
</feature>
<gene>
    <name evidence="2" type="ORF">ERX46_11580</name>
</gene>
<dbReference type="RefSeq" id="WP_130094031.1">
    <property type="nucleotide sequence ID" value="NZ_SETE01000004.1"/>
</dbReference>
<evidence type="ECO:0000313" key="3">
    <source>
        <dbReference type="Proteomes" id="UP000293952"/>
    </source>
</evidence>
<evidence type="ECO:0000256" key="1">
    <source>
        <dbReference type="SAM" id="SignalP"/>
    </source>
</evidence>
<keyword evidence="3" id="KW-1185">Reference proteome</keyword>
<dbReference type="OrthoDB" id="821652at2"/>
<protein>
    <submittedName>
        <fullName evidence="2">Uncharacterized protein</fullName>
    </submittedName>
</protein>
<dbReference type="EMBL" id="SETE01000004">
    <property type="protein sequence ID" value="RYM33571.1"/>
    <property type="molecule type" value="Genomic_DNA"/>
</dbReference>
<comment type="caution">
    <text evidence="2">The sequence shown here is derived from an EMBL/GenBank/DDBJ whole genome shotgun (WGS) entry which is preliminary data.</text>
</comment>